<dbReference type="EMBL" id="CP053587">
    <property type="protein sequence ID" value="WNZ27471.1"/>
    <property type="molecule type" value="Genomic_DNA"/>
</dbReference>
<organism evidence="1">
    <name type="scientific">Leptolyngbya sp. NK1-12</name>
    <dbReference type="NCBI Taxonomy" id="2547451"/>
    <lineage>
        <taxon>Bacteria</taxon>
        <taxon>Bacillati</taxon>
        <taxon>Cyanobacteriota</taxon>
        <taxon>Cyanophyceae</taxon>
        <taxon>Leptolyngbyales</taxon>
        <taxon>Leptolyngbyaceae</taxon>
        <taxon>Leptolyngbya group</taxon>
        <taxon>Leptolyngbya</taxon>
    </lineage>
</organism>
<dbReference type="AlphaFoldDB" id="A0AA96WQK4"/>
<gene>
    <name evidence="1" type="ORF">HJG54_31830</name>
</gene>
<sequence>MSQQPIQQSGFPLFRFAEFELLCLEMAAATILTTLTFATLGSLVAKPAAANPAPLAIVADTDSGTALETPLLEPGISTAASDLGEPMSLQVEQISDFDCVIAVAWQDKPYCSASGNSEGLVFDPISLQFTLENSTRANSQLRLFEIQF</sequence>
<reference evidence="1" key="1">
    <citation type="submission" date="2020-05" db="EMBL/GenBank/DDBJ databases">
        <authorList>
            <person name="Zhu T."/>
            <person name="Keshari N."/>
            <person name="Lu X."/>
        </authorList>
    </citation>
    <scope>NUCLEOTIDE SEQUENCE</scope>
    <source>
        <strain evidence="1">NK1-12</strain>
    </source>
</reference>
<proteinExistence type="predicted"/>
<accession>A0AA96WQK4</accession>
<protein>
    <submittedName>
        <fullName evidence="1">Uncharacterized protein</fullName>
    </submittedName>
</protein>
<name>A0AA96WQK4_9CYAN</name>
<dbReference type="RefSeq" id="WP_316435765.1">
    <property type="nucleotide sequence ID" value="NZ_CP053587.1"/>
</dbReference>
<evidence type="ECO:0000313" key="1">
    <source>
        <dbReference type="EMBL" id="WNZ27471.1"/>
    </source>
</evidence>